<dbReference type="PANTHER" id="PTHR21071">
    <property type="entry name" value="UDP-N-ACETYLENOLPYRUVOYLGLUCOSAMINE REDUCTASE"/>
    <property type="match status" value="1"/>
</dbReference>
<name>A0AA38CTR1_9MICO</name>
<keyword evidence="2" id="KW-0132">Cell division</keyword>
<keyword evidence="2" id="KW-0560">Oxidoreductase</keyword>
<comment type="cofactor">
    <cofactor evidence="1 2">
        <name>FAD</name>
        <dbReference type="ChEBI" id="CHEBI:57692"/>
    </cofactor>
</comment>
<dbReference type="EC" id="1.3.1.98" evidence="2"/>
<feature type="active site" description="Proton donor" evidence="2">
    <location>
        <position position="67"/>
    </location>
</feature>
<comment type="caution">
    <text evidence="4">The sequence shown here is derived from an EMBL/GenBank/DDBJ whole genome shotgun (WGS) entry which is preliminary data.</text>
</comment>
<gene>
    <name evidence="2" type="primary">murB</name>
    <name evidence="4" type="ORF">GCM10025875_23110</name>
</gene>
<comment type="similarity">
    <text evidence="2">Belongs to the MurB family.</text>
</comment>
<dbReference type="GO" id="GO:0008762">
    <property type="term" value="F:UDP-N-acetylmuramate dehydrogenase activity"/>
    <property type="evidence" value="ECO:0007669"/>
    <property type="project" value="UniProtKB-UniRule"/>
</dbReference>
<dbReference type="PANTHER" id="PTHR21071:SF4">
    <property type="entry name" value="UDP-N-ACETYLENOLPYRUVOYLGLUCOSAMINE REDUCTASE"/>
    <property type="match status" value="1"/>
</dbReference>
<evidence type="ECO:0000256" key="1">
    <source>
        <dbReference type="ARBA" id="ARBA00001974"/>
    </source>
</evidence>
<comment type="caution">
    <text evidence="2">Lacks conserved residue(s) required for the propagation of feature annotation.</text>
</comment>
<keyword evidence="5" id="KW-1185">Reference proteome</keyword>
<dbReference type="InterPro" id="IPR036635">
    <property type="entry name" value="MurB_C_sf"/>
</dbReference>
<proteinExistence type="inferred from homology"/>
<evidence type="ECO:0000313" key="4">
    <source>
        <dbReference type="EMBL" id="GMA32319.1"/>
    </source>
</evidence>
<dbReference type="GO" id="GO:0009252">
    <property type="term" value="P:peptidoglycan biosynthetic process"/>
    <property type="evidence" value="ECO:0007669"/>
    <property type="project" value="UniProtKB-UniRule"/>
</dbReference>
<keyword evidence="2" id="KW-0961">Cell wall biogenesis/degradation</keyword>
<dbReference type="SUPFAM" id="SSF56194">
    <property type="entry name" value="Uridine diphospho-N-Acetylenolpyruvylglucosamine reductase, MurB, C-terminal domain"/>
    <property type="match status" value="1"/>
</dbReference>
<dbReference type="GO" id="GO:0005829">
    <property type="term" value="C:cytosol"/>
    <property type="evidence" value="ECO:0007669"/>
    <property type="project" value="TreeGrafter"/>
</dbReference>
<dbReference type="Pfam" id="PF02873">
    <property type="entry name" value="MurB_C"/>
    <property type="match status" value="1"/>
</dbReference>
<dbReference type="HAMAP" id="MF_00037">
    <property type="entry name" value="MurB"/>
    <property type="match status" value="1"/>
</dbReference>
<dbReference type="NCBIfam" id="NF010478">
    <property type="entry name" value="PRK13903.1"/>
    <property type="match status" value="1"/>
</dbReference>
<comment type="pathway">
    <text evidence="2">Cell wall biogenesis; peptidoglycan biosynthesis.</text>
</comment>
<dbReference type="InterPro" id="IPR003170">
    <property type="entry name" value="MurB"/>
</dbReference>
<keyword evidence="2" id="KW-0963">Cytoplasm</keyword>
<keyword evidence="2" id="KW-0274">FAD</keyword>
<dbReference type="EMBL" id="BSUM01000001">
    <property type="protein sequence ID" value="GMA32319.1"/>
    <property type="molecule type" value="Genomic_DNA"/>
</dbReference>
<keyword evidence="2" id="KW-0573">Peptidoglycan synthesis</keyword>
<evidence type="ECO:0000313" key="5">
    <source>
        <dbReference type="Proteomes" id="UP001157161"/>
    </source>
</evidence>
<keyword evidence="2" id="KW-0133">Cell shape</keyword>
<comment type="function">
    <text evidence="2">Cell wall formation.</text>
</comment>
<evidence type="ECO:0000256" key="2">
    <source>
        <dbReference type="HAMAP-Rule" id="MF_00037"/>
    </source>
</evidence>
<evidence type="ECO:0000259" key="3">
    <source>
        <dbReference type="Pfam" id="PF02873"/>
    </source>
</evidence>
<dbReference type="InterPro" id="IPR011601">
    <property type="entry name" value="MurB_C"/>
</dbReference>
<dbReference type="GO" id="GO:0071555">
    <property type="term" value="P:cell wall organization"/>
    <property type="evidence" value="ECO:0007669"/>
    <property type="project" value="UniProtKB-KW"/>
</dbReference>
<accession>A0AA38CTR1</accession>
<dbReference type="AlphaFoldDB" id="A0AA38CTR1"/>
<dbReference type="Proteomes" id="UP001157161">
    <property type="component" value="Unassembled WGS sequence"/>
</dbReference>
<reference evidence="4" key="1">
    <citation type="journal article" date="2014" name="Int. J. Syst. Evol. Microbiol.">
        <title>Complete genome sequence of Corynebacterium casei LMG S-19264T (=DSM 44701T), isolated from a smear-ripened cheese.</title>
        <authorList>
            <consortium name="US DOE Joint Genome Institute (JGI-PGF)"/>
            <person name="Walter F."/>
            <person name="Albersmeier A."/>
            <person name="Kalinowski J."/>
            <person name="Ruckert C."/>
        </authorList>
    </citation>
    <scope>NUCLEOTIDE SEQUENCE</scope>
    <source>
        <strain evidence="4">NBRC 112290</strain>
    </source>
</reference>
<protein>
    <recommendedName>
        <fullName evidence="2">UDP-N-acetylenolpyruvoylglucosamine reductase</fullName>
        <ecNumber evidence="2">1.3.1.98</ecNumber>
    </recommendedName>
    <alternativeName>
        <fullName evidence="2">UDP-N-acetylmuramate dehydrogenase</fullName>
    </alternativeName>
</protein>
<feature type="domain" description="UDP-N-acetylenolpyruvoylglucosamine reductase C-terminal" evidence="3">
    <location>
        <begin position="40"/>
        <end position="166"/>
    </location>
</feature>
<dbReference type="GO" id="GO:0050660">
    <property type="term" value="F:flavin adenine dinucleotide binding"/>
    <property type="evidence" value="ECO:0007669"/>
    <property type="project" value="TreeGrafter"/>
</dbReference>
<dbReference type="GO" id="GO:0008360">
    <property type="term" value="P:regulation of cell shape"/>
    <property type="evidence" value="ECO:0007669"/>
    <property type="project" value="UniProtKB-KW"/>
</dbReference>
<feature type="active site" evidence="2">
    <location>
        <position position="163"/>
    </location>
</feature>
<comment type="subcellular location">
    <subcellularLocation>
        <location evidence="2">Cytoplasm</location>
    </subcellularLocation>
</comment>
<reference evidence="4" key="2">
    <citation type="submission" date="2023-02" db="EMBL/GenBank/DDBJ databases">
        <authorList>
            <person name="Sun Q."/>
            <person name="Mori K."/>
        </authorList>
    </citation>
    <scope>NUCLEOTIDE SEQUENCE</scope>
    <source>
        <strain evidence="4">NBRC 112290</strain>
    </source>
</reference>
<dbReference type="GO" id="GO:0051301">
    <property type="term" value="P:cell division"/>
    <property type="evidence" value="ECO:0007669"/>
    <property type="project" value="UniProtKB-KW"/>
</dbReference>
<keyword evidence="2" id="KW-0131">Cell cycle</keyword>
<keyword evidence="2" id="KW-0521">NADP</keyword>
<dbReference type="RefSeq" id="WP_348525571.1">
    <property type="nucleotide sequence ID" value="NZ_BSUM01000001.1"/>
</dbReference>
<comment type="catalytic activity">
    <reaction evidence="2">
        <text>UDP-N-acetyl-alpha-D-muramate + NADP(+) = UDP-N-acetyl-3-O-(1-carboxyvinyl)-alpha-D-glucosamine + NADPH + H(+)</text>
        <dbReference type="Rhea" id="RHEA:12248"/>
        <dbReference type="ChEBI" id="CHEBI:15378"/>
        <dbReference type="ChEBI" id="CHEBI:57783"/>
        <dbReference type="ChEBI" id="CHEBI:58349"/>
        <dbReference type="ChEBI" id="CHEBI:68483"/>
        <dbReference type="ChEBI" id="CHEBI:70757"/>
        <dbReference type="EC" id="1.3.1.98"/>
    </reaction>
</comment>
<organism evidence="4 5">
    <name type="scientific">Litorihabitans aurantiacus</name>
    <dbReference type="NCBI Taxonomy" id="1930061"/>
    <lineage>
        <taxon>Bacteria</taxon>
        <taxon>Bacillati</taxon>
        <taxon>Actinomycetota</taxon>
        <taxon>Actinomycetes</taxon>
        <taxon>Micrococcales</taxon>
        <taxon>Beutenbergiaceae</taxon>
        <taxon>Litorihabitans</taxon>
    </lineage>
</organism>
<dbReference type="Gene3D" id="3.90.78.10">
    <property type="entry name" value="UDP-N-acetylenolpyruvoylglucosamine reductase, C-terminal domain"/>
    <property type="match status" value="1"/>
</dbReference>
<sequence length="171" mass="17682">MVLEVGLQLPHATLSAPLRYAELARTLGVEVGARVPAVEVREAVLGLRRGKGMVLDAADPDTWSAGSFFTNPLLPVAQADALPPEAPRFPVGDTGTVKTSAAWLISHAGFERGHGLPGPAALSTKHSLALTNRGGARAADVVTLAREVRDGVAAAFGVTLEPEPVLLGLTL</sequence>
<keyword evidence="2" id="KW-0285">Flavoprotein</keyword>